<dbReference type="SFLD" id="SFLDG01071">
    <property type="entry name" value="tRNA_wybutosine-synthesizing"/>
    <property type="match status" value="1"/>
</dbReference>
<feature type="domain" description="Radical SAM core" evidence="15">
    <location>
        <begin position="635"/>
        <end position="895"/>
    </location>
</feature>
<evidence type="ECO:0000256" key="8">
    <source>
        <dbReference type="ARBA" id="ARBA00022723"/>
    </source>
</evidence>
<proteinExistence type="inferred from homology"/>
<comment type="similarity">
    <text evidence="3">Belongs to the TYW1 family.</text>
</comment>
<evidence type="ECO:0000256" key="6">
    <source>
        <dbReference type="ARBA" id="ARBA00022691"/>
    </source>
</evidence>
<dbReference type="CDD" id="cd01335">
    <property type="entry name" value="Radical_SAM"/>
    <property type="match status" value="1"/>
</dbReference>
<keyword evidence="10" id="KW-0411">Iron-sulfur</keyword>
<evidence type="ECO:0000256" key="12">
    <source>
        <dbReference type="ARBA" id="ARBA00049466"/>
    </source>
</evidence>
<dbReference type="PROSITE" id="PS51918">
    <property type="entry name" value="RADICAL_SAM"/>
    <property type="match status" value="1"/>
</dbReference>
<dbReference type="SFLD" id="SFLDS00029">
    <property type="entry name" value="Radical_SAM"/>
    <property type="match status" value="1"/>
</dbReference>
<evidence type="ECO:0000313" key="17">
    <source>
        <dbReference type="Proteomes" id="UP000823046"/>
    </source>
</evidence>
<dbReference type="InterPro" id="IPR034556">
    <property type="entry name" value="tRNA_wybutosine-synthase"/>
</dbReference>
<evidence type="ECO:0000256" key="11">
    <source>
        <dbReference type="ARBA" id="ARBA00023239"/>
    </source>
</evidence>
<evidence type="ECO:0000313" key="16">
    <source>
        <dbReference type="EMBL" id="KAF8819793.1"/>
    </source>
</evidence>
<dbReference type="InterPro" id="IPR013785">
    <property type="entry name" value="Aldolase_TIM"/>
</dbReference>
<evidence type="ECO:0000259" key="14">
    <source>
        <dbReference type="PROSITE" id="PS50902"/>
    </source>
</evidence>
<dbReference type="Gene3D" id="3.40.50.360">
    <property type="match status" value="1"/>
</dbReference>
<keyword evidence="11" id="KW-0456">Lyase</keyword>
<comment type="pathway">
    <text evidence="2">tRNA modification; wybutosine-tRNA(Phe) biosynthesis.</text>
</comment>
<evidence type="ECO:0000256" key="3">
    <source>
        <dbReference type="ARBA" id="ARBA00010115"/>
    </source>
</evidence>
<feature type="compositionally biased region" description="Polar residues" evidence="13">
    <location>
        <begin position="566"/>
        <end position="582"/>
    </location>
</feature>
<reference evidence="16 17" key="1">
    <citation type="journal article" date="2020" name="bioRxiv">
        <title>Metabolic contributions of an alphaproteobacterial endosymbiont in the apicomplexan Cardiosporidium cionae.</title>
        <authorList>
            <person name="Hunter E.S."/>
            <person name="Paight C.J."/>
            <person name="Lane C.E."/>
        </authorList>
    </citation>
    <scope>NUCLEOTIDE SEQUENCE [LARGE SCALE GENOMIC DNA]</scope>
    <source>
        <strain evidence="16">ESH_2018</strain>
    </source>
</reference>
<evidence type="ECO:0000256" key="9">
    <source>
        <dbReference type="ARBA" id="ARBA00023004"/>
    </source>
</evidence>
<dbReference type="SUPFAM" id="SSF102114">
    <property type="entry name" value="Radical SAM enzymes"/>
    <property type="match status" value="1"/>
</dbReference>
<dbReference type="Proteomes" id="UP000823046">
    <property type="component" value="Unassembled WGS sequence"/>
</dbReference>
<evidence type="ECO:0000256" key="10">
    <source>
        <dbReference type="ARBA" id="ARBA00023014"/>
    </source>
</evidence>
<evidence type="ECO:0000256" key="1">
    <source>
        <dbReference type="ARBA" id="ARBA00001966"/>
    </source>
</evidence>
<name>A0ABQ7J718_9APIC</name>
<accession>A0ABQ7J718</accession>
<comment type="cofactor">
    <cofactor evidence="1">
        <name>[4Fe-4S] cluster</name>
        <dbReference type="ChEBI" id="CHEBI:49883"/>
    </cofactor>
</comment>
<evidence type="ECO:0000256" key="13">
    <source>
        <dbReference type="SAM" id="MobiDB-lite"/>
    </source>
</evidence>
<dbReference type="InterPro" id="IPR008254">
    <property type="entry name" value="Flavodoxin/NO_synth"/>
</dbReference>
<feature type="region of interest" description="Disordered" evidence="13">
    <location>
        <begin position="566"/>
        <end position="596"/>
    </location>
</feature>
<evidence type="ECO:0000256" key="7">
    <source>
        <dbReference type="ARBA" id="ARBA00022694"/>
    </source>
</evidence>
<keyword evidence="7" id="KW-0819">tRNA processing</keyword>
<dbReference type="EC" id="4.1.3.44" evidence="4"/>
<gene>
    <name evidence="16" type="ORF">IE077_000643</name>
</gene>
<keyword evidence="6" id="KW-0949">S-adenosyl-L-methionine</keyword>
<dbReference type="InterPro" id="IPR007197">
    <property type="entry name" value="rSAM"/>
</dbReference>
<evidence type="ECO:0000259" key="15">
    <source>
        <dbReference type="PROSITE" id="PS51918"/>
    </source>
</evidence>
<dbReference type="InterPro" id="IPR013917">
    <property type="entry name" value="tRNA_wybutosine-synth"/>
</dbReference>
<dbReference type="SFLD" id="SFLDF00284">
    <property type="entry name" value="tRNA_wybutosine-synthesizing"/>
    <property type="match status" value="1"/>
</dbReference>
<dbReference type="PANTHER" id="PTHR13930">
    <property type="entry name" value="S-ADENOSYL-L-METHIONINE-DEPENDENT TRNA 4-DEMETHYLWYOSINE SYNTHASE"/>
    <property type="match status" value="1"/>
</dbReference>
<protein>
    <recommendedName>
        <fullName evidence="4">tRNA 4-demethylwyosine synthase (AdoMet-dependent)</fullName>
        <ecNumber evidence="4">4.1.3.44</ecNumber>
    </recommendedName>
</protein>
<dbReference type="Pfam" id="PF00258">
    <property type="entry name" value="Flavodoxin_1"/>
    <property type="match status" value="1"/>
</dbReference>
<feature type="domain" description="Flavodoxin-like" evidence="14">
    <location>
        <begin position="238"/>
        <end position="389"/>
    </location>
</feature>
<evidence type="ECO:0000256" key="2">
    <source>
        <dbReference type="ARBA" id="ARBA00004797"/>
    </source>
</evidence>
<dbReference type="EMBL" id="JADAQX010000597">
    <property type="protein sequence ID" value="KAF8819793.1"/>
    <property type="molecule type" value="Genomic_DNA"/>
</dbReference>
<dbReference type="PANTHER" id="PTHR13930:SF0">
    <property type="entry name" value="S-ADENOSYL-L-METHIONINE-DEPENDENT TRNA 4-DEMETHYLWYOSINE SYNTHASE TYW1-RELATED"/>
    <property type="match status" value="1"/>
</dbReference>
<keyword evidence="5" id="KW-0004">4Fe-4S</keyword>
<dbReference type="Gene3D" id="3.20.20.70">
    <property type="entry name" value="Aldolase class I"/>
    <property type="match status" value="1"/>
</dbReference>
<evidence type="ECO:0000256" key="4">
    <source>
        <dbReference type="ARBA" id="ARBA00012821"/>
    </source>
</evidence>
<dbReference type="PROSITE" id="PS50902">
    <property type="entry name" value="FLAVODOXIN_LIKE"/>
    <property type="match status" value="1"/>
</dbReference>
<organism evidence="16 17">
    <name type="scientific">Cardiosporidium cionae</name>
    <dbReference type="NCBI Taxonomy" id="476202"/>
    <lineage>
        <taxon>Eukaryota</taxon>
        <taxon>Sar</taxon>
        <taxon>Alveolata</taxon>
        <taxon>Apicomplexa</taxon>
        <taxon>Aconoidasida</taxon>
        <taxon>Nephromycida</taxon>
        <taxon>Cardiosporidium</taxon>
    </lineage>
</organism>
<dbReference type="SUPFAM" id="SSF52218">
    <property type="entry name" value="Flavoproteins"/>
    <property type="match status" value="2"/>
</dbReference>
<keyword evidence="17" id="KW-1185">Reference proteome</keyword>
<comment type="caution">
    <text evidence="16">The sequence shown here is derived from an EMBL/GenBank/DDBJ whole genome shotgun (WGS) entry which is preliminary data.</text>
</comment>
<feature type="region of interest" description="Disordered" evidence="13">
    <location>
        <begin position="1"/>
        <end position="24"/>
    </location>
</feature>
<dbReference type="Pfam" id="PF04055">
    <property type="entry name" value="Radical_SAM"/>
    <property type="match status" value="1"/>
</dbReference>
<evidence type="ECO:0000256" key="5">
    <source>
        <dbReference type="ARBA" id="ARBA00022485"/>
    </source>
</evidence>
<dbReference type="Pfam" id="PF08608">
    <property type="entry name" value="Wyosine_form"/>
    <property type="match status" value="1"/>
</dbReference>
<keyword evidence="8" id="KW-0479">Metal-binding</keyword>
<keyword evidence="9" id="KW-0408">Iron</keyword>
<dbReference type="InterPro" id="IPR058240">
    <property type="entry name" value="rSAM_sf"/>
</dbReference>
<dbReference type="InterPro" id="IPR029039">
    <property type="entry name" value="Flavoprotein-like_sf"/>
</dbReference>
<sequence>MASVTSTDTYSRSPAASPTSNSIPSDVFADQDTCSVPNVLILFGSELGTTEKYAFRFAEYLRAVNFSCISHFHPWSIQASRTQCLLPLSWHNGFLKFSKSSIKSTQLVTSGKNVTVERGQTEPICQRKIKNLFVLASRLVNKVMQQVAMVYHLLSAGSPSSLVNNVTANSLHRNLSGHAYTSRPSEEEVPMKLQTNDTNTCALLSVEVKSLKNISVEALLSSLSKQKSFDHVFSSLPLENHFSSYLFNKMTVRDINGKCLSHQKSKTEIPVSPNHIEDRKASFEPLIVFLVATHIHGAPTSDALAFFQELKDMSYDFRVEKTILENIRYTVVGFGSRDYPESSFCRPAKHLDKMLRRLGAVSIGKSLEISDSSDETSGKPSCDWMPIVGSYLFPHLGKIQSCFLSKPKINRITTNSVEDLPHSKFPSDTPPSEAFKMFQTPYNDAARIGKFHDGYVYSPFMNTFSLLSALFISPLNFKAFSQEKEDFSSLRLNKPPLEQKEPPIASTDHFYAETGKIVSNQLCGKSADDVVKHNSDSELESEASSVSSIEDDLEDIGNSFTENLQLETTRGQSSVTPLSSNRKLAPPQEMLNEKQSSQLKKEGYKLVGTHSAVKLCRWTKAQLRGRGGCYKHTFYGIISYQCMEATPSLACANKCVFCWRHHKNPVGTEWKWKTDDPIYIVEEAIKSHVKMIHELKEPLLSYLDLSNCIKTILGMQGVLVERYEAAHTVRHCALSLVGEPIMYPKINVLLEELHHRRISTFLVTNAQLPEAIMNLIPVTQLYVSVDAADKESLKRIDRPLFKDFWERFLNSLDALREKRQRTVYRLTIVKDYNMKDVELYAKLIDRGRPDFIEMKAVTFCGTSKGSNLTMKNVPWHEEVINFGEKLCHLLENEYEVACEHKHSCCIVLAKKCFKLNGQWHTWIDYDKFHELVSEKGRQFSALDYCAPTPNWALFSSIERGFDPAEKRVYTKGKFKNSGA</sequence>
<comment type="catalytic activity">
    <reaction evidence="12">
        <text>N(1)-methylguanosine(37) in tRNA(Phe) + pyruvate + S-adenosyl-L-methionine = 4-demethylwyosine(37) in tRNA(Phe) + 5'-deoxyadenosine + L-methionine + CO2 + H2O</text>
        <dbReference type="Rhea" id="RHEA:36347"/>
        <dbReference type="Rhea" id="RHEA-COMP:10164"/>
        <dbReference type="Rhea" id="RHEA-COMP:10165"/>
        <dbReference type="ChEBI" id="CHEBI:15361"/>
        <dbReference type="ChEBI" id="CHEBI:15377"/>
        <dbReference type="ChEBI" id="CHEBI:16526"/>
        <dbReference type="ChEBI" id="CHEBI:17319"/>
        <dbReference type="ChEBI" id="CHEBI:57844"/>
        <dbReference type="ChEBI" id="CHEBI:59789"/>
        <dbReference type="ChEBI" id="CHEBI:64315"/>
        <dbReference type="ChEBI" id="CHEBI:73542"/>
        <dbReference type="EC" id="4.1.3.44"/>
    </reaction>
</comment>